<dbReference type="InterPro" id="IPR015360">
    <property type="entry name" value="XPC-bd"/>
</dbReference>
<dbReference type="GO" id="GO:0003924">
    <property type="term" value="F:GTPase activity"/>
    <property type="evidence" value="ECO:0007669"/>
    <property type="project" value="InterPro"/>
</dbReference>
<dbReference type="Gene3D" id="3.40.50.300">
    <property type="entry name" value="P-loop containing nucleotide triphosphate hydrolases"/>
    <property type="match status" value="1"/>
</dbReference>
<dbReference type="InterPro" id="IPR029071">
    <property type="entry name" value="Ubiquitin-like_domsf"/>
</dbReference>
<dbReference type="Pfam" id="PF07716">
    <property type="entry name" value="bZIP_2"/>
    <property type="match status" value="1"/>
</dbReference>
<accession>A0A8X7SAD2</accession>
<dbReference type="SMART" id="SM00173">
    <property type="entry name" value="RAS"/>
    <property type="match status" value="1"/>
</dbReference>
<keyword evidence="4" id="KW-0804">Transcription</keyword>
<dbReference type="InterPro" id="IPR000626">
    <property type="entry name" value="Ubiquitin-like_dom"/>
</dbReference>
<dbReference type="SUPFAM" id="SSF52540">
    <property type="entry name" value="P-loop containing nucleoside triphosphate hydrolases"/>
    <property type="match status" value="1"/>
</dbReference>
<dbReference type="Pfam" id="PF09280">
    <property type="entry name" value="XPC-binding"/>
    <property type="match status" value="2"/>
</dbReference>
<dbReference type="SUPFAM" id="SSF101238">
    <property type="entry name" value="XPC-binding domain"/>
    <property type="match status" value="2"/>
</dbReference>
<keyword evidence="3" id="KW-0238">DNA-binding</keyword>
<evidence type="ECO:0000256" key="3">
    <source>
        <dbReference type="ARBA" id="ARBA00023125"/>
    </source>
</evidence>
<organism evidence="11 12">
    <name type="scientific">Brassica carinata</name>
    <name type="common">Ethiopian mustard</name>
    <name type="synonym">Abyssinian cabbage</name>
    <dbReference type="NCBI Taxonomy" id="52824"/>
    <lineage>
        <taxon>Eukaryota</taxon>
        <taxon>Viridiplantae</taxon>
        <taxon>Streptophyta</taxon>
        <taxon>Embryophyta</taxon>
        <taxon>Tracheophyta</taxon>
        <taxon>Spermatophyta</taxon>
        <taxon>Magnoliopsida</taxon>
        <taxon>eudicotyledons</taxon>
        <taxon>Gunneridae</taxon>
        <taxon>Pentapetalae</taxon>
        <taxon>rosids</taxon>
        <taxon>malvids</taxon>
        <taxon>Brassicales</taxon>
        <taxon>Brassicaceae</taxon>
        <taxon>Brassiceae</taxon>
        <taxon>Brassica</taxon>
    </lineage>
</organism>
<dbReference type="PANTHER" id="PTHR13690:SF80">
    <property type="entry name" value="BZIP TRANSCRIPTION FACTOR FAMILY PROTEIN-RELATED"/>
    <property type="match status" value="1"/>
</dbReference>
<dbReference type="InterPro" id="IPR027417">
    <property type="entry name" value="P-loop_NTPase"/>
</dbReference>
<dbReference type="GO" id="GO:0006289">
    <property type="term" value="P:nucleotide-excision repair"/>
    <property type="evidence" value="ECO:0007669"/>
    <property type="project" value="InterPro"/>
</dbReference>
<feature type="compositionally biased region" description="Basic and acidic residues" evidence="7">
    <location>
        <begin position="408"/>
        <end position="418"/>
    </location>
</feature>
<keyword evidence="12" id="KW-1185">Reference proteome</keyword>
<feature type="coiled-coil region" evidence="6">
    <location>
        <begin position="735"/>
        <end position="801"/>
    </location>
</feature>
<feature type="region of interest" description="Disordered" evidence="7">
    <location>
        <begin position="347"/>
        <end position="385"/>
    </location>
</feature>
<dbReference type="CDD" id="cd14281">
    <property type="entry name" value="UBA2_Rad23_like"/>
    <property type="match status" value="1"/>
</dbReference>
<dbReference type="Pfam" id="PF00071">
    <property type="entry name" value="Ras"/>
    <property type="match status" value="1"/>
</dbReference>
<dbReference type="PRINTS" id="PR01839">
    <property type="entry name" value="RAD23PROTEIN"/>
</dbReference>
<comment type="caution">
    <text evidence="11">The sequence shown here is derived from an EMBL/GenBank/DDBJ whole genome shotgun (WGS) entry which is preliminary data.</text>
</comment>
<dbReference type="InterPro" id="IPR046347">
    <property type="entry name" value="bZIP_sf"/>
</dbReference>
<dbReference type="SUPFAM" id="SSF54236">
    <property type="entry name" value="Ubiquitin-like"/>
    <property type="match status" value="1"/>
</dbReference>
<dbReference type="GO" id="GO:0005634">
    <property type="term" value="C:nucleus"/>
    <property type="evidence" value="ECO:0007669"/>
    <property type="project" value="UniProtKB-SubCell"/>
</dbReference>
<evidence type="ECO:0000256" key="5">
    <source>
        <dbReference type="ARBA" id="ARBA00023242"/>
    </source>
</evidence>
<dbReference type="GO" id="GO:0005525">
    <property type="term" value="F:GTP binding"/>
    <property type="evidence" value="ECO:0007669"/>
    <property type="project" value="InterPro"/>
</dbReference>
<dbReference type="PROSITE" id="PS50053">
    <property type="entry name" value="UBIQUITIN_2"/>
    <property type="match status" value="1"/>
</dbReference>
<dbReference type="OrthoDB" id="1097506at2759"/>
<evidence type="ECO:0000256" key="1">
    <source>
        <dbReference type="ARBA" id="ARBA00004123"/>
    </source>
</evidence>
<keyword evidence="6" id="KW-0175">Coiled coil</keyword>
<dbReference type="SMART" id="SM00175">
    <property type="entry name" value="RAB"/>
    <property type="match status" value="1"/>
</dbReference>
<dbReference type="PROSITE" id="PS51419">
    <property type="entry name" value="RAB"/>
    <property type="match status" value="1"/>
</dbReference>
<feature type="compositionally biased region" description="Polar residues" evidence="7">
    <location>
        <begin position="1180"/>
        <end position="1189"/>
    </location>
</feature>
<feature type="domain" description="BZIP" evidence="10">
    <location>
        <begin position="536"/>
        <end position="599"/>
    </location>
</feature>
<protein>
    <submittedName>
        <fullName evidence="11">Uncharacterized protein</fullName>
    </submittedName>
</protein>
<feature type="compositionally biased region" description="Basic and acidic residues" evidence="7">
    <location>
        <begin position="347"/>
        <end position="357"/>
    </location>
</feature>
<dbReference type="CDD" id="cd01805">
    <property type="entry name" value="Ubl_Rad23"/>
    <property type="match status" value="1"/>
</dbReference>
<keyword evidence="5" id="KW-0539">Nucleus</keyword>
<comment type="subcellular location">
    <subcellularLocation>
        <location evidence="1">Nucleus</location>
    </subcellularLocation>
</comment>
<feature type="compositionally biased region" description="Polar residues" evidence="7">
    <location>
        <begin position="1341"/>
        <end position="1354"/>
    </location>
</feature>
<feature type="compositionally biased region" description="Low complexity" evidence="7">
    <location>
        <begin position="419"/>
        <end position="429"/>
    </location>
</feature>
<evidence type="ECO:0000256" key="7">
    <source>
        <dbReference type="SAM" id="MobiDB-lite"/>
    </source>
</evidence>
<dbReference type="GO" id="GO:0003684">
    <property type="term" value="F:damaged DNA binding"/>
    <property type="evidence" value="ECO:0007669"/>
    <property type="project" value="InterPro"/>
</dbReference>
<dbReference type="InterPro" id="IPR036353">
    <property type="entry name" value="XPC-bd_sf"/>
</dbReference>
<evidence type="ECO:0000256" key="2">
    <source>
        <dbReference type="ARBA" id="ARBA00023015"/>
    </source>
</evidence>
<feature type="region of interest" description="Disordered" evidence="7">
    <location>
        <begin position="1158"/>
        <end position="1193"/>
    </location>
</feature>
<dbReference type="InterPro" id="IPR009060">
    <property type="entry name" value="UBA-like_sf"/>
</dbReference>
<dbReference type="Pfam" id="PF00627">
    <property type="entry name" value="UBA"/>
    <property type="match status" value="1"/>
</dbReference>
<evidence type="ECO:0000259" key="8">
    <source>
        <dbReference type="PROSITE" id="PS50030"/>
    </source>
</evidence>
<name>A0A8X7SAD2_BRACI</name>
<dbReference type="GO" id="GO:0043161">
    <property type="term" value="P:proteasome-mediated ubiquitin-dependent protein catabolic process"/>
    <property type="evidence" value="ECO:0007669"/>
    <property type="project" value="InterPro"/>
</dbReference>
<dbReference type="SMART" id="SM00174">
    <property type="entry name" value="RHO"/>
    <property type="match status" value="1"/>
</dbReference>
<feature type="compositionally biased region" description="Low complexity" evidence="7">
    <location>
        <begin position="1161"/>
        <end position="1171"/>
    </location>
</feature>
<feature type="domain" description="UBA" evidence="8">
    <location>
        <begin position="971"/>
        <end position="1011"/>
    </location>
</feature>
<dbReference type="InterPro" id="IPR004806">
    <property type="entry name" value="Rad23"/>
</dbReference>
<gene>
    <name evidence="11" type="ORF">Bca52824_036886</name>
</gene>
<dbReference type="InterPro" id="IPR001806">
    <property type="entry name" value="Small_GTPase"/>
</dbReference>
<dbReference type="GO" id="GO:0031593">
    <property type="term" value="F:polyubiquitin modification-dependent protein binding"/>
    <property type="evidence" value="ECO:0007669"/>
    <property type="project" value="UniProtKB-ARBA"/>
</dbReference>
<dbReference type="PROSITE" id="PS50217">
    <property type="entry name" value="BZIP"/>
    <property type="match status" value="1"/>
</dbReference>
<dbReference type="PROSITE" id="PS50030">
    <property type="entry name" value="UBA"/>
    <property type="match status" value="2"/>
</dbReference>
<dbReference type="SMART" id="SM00165">
    <property type="entry name" value="UBA"/>
    <property type="match status" value="2"/>
</dbReference>
<feature type="region of interest" description="Disordered" evidence="7">
    <location>
        <begin position="927"/>
        <end position="972"/>
    </location>
</feature>
<evidence type="ECO:0000259" key="9">
    <source>
        <dbReference type="PROSITE" id="PS50053"/>
    </source>
</evidence>
<dbReference type="SMART" id="SM00213">
    <property type="entry name" value="UBQ"/>
    <property type="match status" value="1"/>
</dbReference>
<dbReference type="Gene3D" id="1.20.5.170">
    <property type="match status" value="1"/>
</dbReference>
<dbReference type="SUPFAM" id="SSF46934">
    <property type="entry name" value="UBA-like"/>
    <property type="match status" value="2"/>
</dbReference>
<dbReference type="GO" id="GO:0003700">
    <property type="term" value="F:DNA-binding transcription factor activity"/>
    <property type="evidence" value="ECO:0007669"/>
    <property type="project" value="InterPro"/>
</dbReference>
<dbReference type="FunFam" id="1.20.5.170:FF:000009">
    <property type="entry name" value="probable transcription factor PosF21"/>
    <property type="match status" value="1"/>
</dbReference>
<keyword evidence="2" id="KW-0805">Transcription regulation</keyword>
<evidence type="ECO:0000259" key="10">
    <source>
        <dbReference type="PROSITE" id="PS50217"/>
    </source>
</evidence>
<evidence type="ECO:0000256" key="6">
    <source>
        <dbReference type="SAM" id="Coils"/>
    </source>
</evidence>
<evidence type="ECO:0000313" key="12">
    <source>
        <dbReference type="Proteomes" id="UP000886595"/>
    </source>
</evidence>
<dbReference type="Proteomes" id="UP000886595">
    <property type="component" value="Unassembled WGS sequence"/>
</dbReference>
<sequence>MTTMSKDDTSICNVQAEGEVDNIDESCTQEKSPELATEVTGSTCALLLKRGIPRDKNRAESSEIYEAKAEVKLQLSKVNEIINGFNEMWRFLAKYHRKQFQTRSKSCVPMVEKGLRKLTQKVEEHVRTFRESLKGYTDRYKSFVSVLNEWLNRNTMEEDDQTKTEAPEIFRVCSDRLRETEYVDGVKVLSTVRLFMAFTSAYYRGSVGALLLYNKMTRHSTFKNAARWLRELRGHTDPNIVVILIGNKCDLRGMVEIKTEETKAFAKRESTYFMETSALHSTNVENAFTEGLTQIHKILSKRSVDEPNKEGERGSETELRFRSLGFKQVEEDRQRLRTEKLCKELETKTNRSKEKIQNENPEADMEESTKDPKEKRKKQKGSKSDEVIFKASLNLEKIDALNSSEADDNSKNGKDDMGSSRASRTTSSSIDDTNQGKRCSVNYKSGDHNNNLSFGAGGGDIAPASRHCRSVSGNICFMDKLFFGEESLKPPPSPPGTVSRKNGAVFSIEFKNREFTAAKIKKIMVNDKLAEMAMSDPKRVKRIFANRQSTARSKERKIRYIVELEHKVQTLQTEATTLPAQFTLLQRDMMGLTNQNNKLKFCLQAMNKQAQLSDALNEALGGEVQRLKLAIGETRHNEYDRSNMQLLNVEMFQQLKISQLTQQPQSQHNHESLHKNLTLANLESASQARDEELAAMQSSSHLGERELDHMSVEISNKSKKVSVAVSRFGNKSQFLSQANEILKRQEDEIHSLQRALKEKEEDFQMSVAAKRLKRIHSCVQREKLERQMHMFRSEREGIQHEIAELKKLENLKIGLDDISMAKMKLFKIESCWEKGLPAQSEDPYITEGTQDHTQEPDEADEERLLDFLNDTPEHEYLRAMARSDPCIVKVFVEMLEEQDPPLFQLIQDNKALFLRLLLEVQGGTCGKQVGESEETKVDQPQADQTNRPNNRGDGGNVVGESKETEVEVTTPEDDELIERLEALGFQRGDAAVAYFACNKNVQDAANHLLVGMVDVYTTFSFKKDLRSRIARSVVNALKNAKLSPFSSSFSSSLSYIPASSSSLLGSLLPTAIHRNRDSPVKDKMKIYVKTLKGDRFEIQVKPEDSVADVKKNVETVLGVTSYPAAEQVLTHKGRMLKDETTVEANNVSEKSIIGVIKRKPASTGTSTSSASLKSQDHATHPSSAATETPTEPAWDDAALDLNYESISEYNIQQILEMVRGAWSRKLVTHALRLAYNDVDKALEYLYFRVRVISTLRIKCNEKGTQDQTQEPEGPGEADVDWSTLYSLRHTPEFEYIRAMVQSDPSILKDSLEVLEKQNHPLVQLIRNNKGAFLRLLLEQPQEPNNGGDSGNQVGESEETEVEQPQADQNNKPNNGGGDGYKI</sequence>
<dbReference type="Pfam" id="PF00240">
    <property type="entry name" value="ubiquitin"/>
    <property type="match status" value="1"/>
</dbReference>
<reference evidence="11 12" key="1">
    <citation type="submission" date="2020-02" db="EMBL/GenBank/DDBJ databases">
        <authorList>
            <person name="Ma Q."/>
            <person name="Huang Y."/>
            <person name="Song X."/>
            <person name="Pei D."/>
        </authorList>
    </citation>
    <scope>NUCLEOTIDE SEQUENCE [LARGE SCALE GENOMIC DNA]</scope>
    <source>
        <strain evidence="11">Sxm20200214</strain>
        <tissue evidence="11">Leaf</tissue>
    </source>
</reference>
<dbReference type="InterPro" id="IPR004827">
    <property type="entry name" value="bZIP"/>
</dbReference>
<dbReference type="SMART" id="SM00338">
    <property type="entry name" value="BRLZ"/>
    <property type="match status" value="1"/>
</dbReference>
<feature type="domain" description="UBA" evidence="8">
    <location>
        <begin position="1205"/>
        <end position="1248"/>
    </location>
</feature>
<dbReference type="SUPFAM" id="SSF57959">
    <property type="entry name" value="Leucine zipper domain"/>
    <property type="match status" value="1"/>
</dbReference>
<dbReference type="PANTHER" id="PTHR13690">
    <property type="entry name" value="TRANSCRIPTION FACTOR POSF21-RELATED"/>
    <property type="match status" value="1"/>
</dbReference>
<proteinExistence type="predicted"/>
<feature type="domain" description="Ubiquitin-like" evidence="9">
    <location>
        <begin position="1084"/>
        <end position="1162"/>
    </location>
</feature>
<dbReference type="InterPro" id="IPR044759">
    <property type="entry name" value="bZIP_RF2"/>
</dbReference>
<feature type="region of interest" description="Disordered" evidence="7">
    <location>
        <begin position="1340"/>
        <end position="1382"/>
    </location>
</feature>
<dbReference type="EMBL" id="JAAMPC010000008">
    <property type="protein sequence ID" value="KAG2300414.1"/>
    <property type="molecule type" value="Genomic_DNA"/>
</dbReference>
<dbReference type="InterPro" id="IPR015940">
    <property type="entry name" value="UBA"/>
</dbReference>
<evidence type="ECO:0000256" key="4">
    <source>
        <dbReference type="ARBA" id="ARBA00023163"/>
    </source>
</evidence>
<dbReference type="FunFam" id="1.10.8.10:FF:000003">
    <property type="entry name" value="UV excision repair protein RAD23 homolog"/>
    <property type="match status" value="1"/>
</dbReference>
<dbReference type="CDD" id="cd14703">
    <property type="entry name" value="bZIP_plant_RF2"/>
    <property type="match status" value="1"/>
</dbReference>
<dbReference type="Gene3D" id="1.10.8.10">
    <property type="entry name" value="DNA helicase RuvA subunit, C-terminal domain"/>
    <property type="match status" value="2"/>
</dbReference>
<feature type="region of interest" description="Disordered" evidence="7">
    <location>
        <begin position="400"/>
        <end position="444"/>
    </location>
</feature>
<dbReference type="Gene3D" id="1.10.10.540">
    <property type="entry name" value="XPC-binding domain"/>
    <property type="match status" value="2"/>
</dbReference>
<evidence type="ECO:0000313" key="11">
    <source>
        <dbReference type="EMBL" id="KAG2300414.1"/>
    </source>
</evidence>
<dbReference type="Gene3D" id="3.10.20.90">
    <property type="entry name" value="Phosphatidylinositol 3-kinase Catalytic Subunit, Chain A, domain 1"/>
    <property type="match status" value="1"/>
</dbReference>